<dbReference type="InterPro" id="IPR019554">
    <property type="entry name" value="Soluble_ligand-bd"/>
</dbReference>
<keyword evidence="10" id="KW-0626">Porin</keyword>
<gene>
    <name evidence="20" type="ORF">IAB75_08545</name>
</gene>
<evidence type="ECO:0000256" key="9">
    <source>
        <dbReference type="ARBA" id="ARBA00023065"/>
    </source>
</evidence>
<reference evidence="20" key="2">
    <citation type="journal article" date="2021" name="PeerJ">
        <title>Extensive microbial diversity within the chicken gut microbiome revealed by metagenomics and culture.</title>
        <authorList>
            <person name="Gilroy R."/>
            <person name="Ravi A."/>
            <person name="Getino M."/>
            <person name="Pursley I."/>
            <person name="Horton D.L."/>
            <person name="Alikhan N.F."/>
            <person name="Baker D."/>
            <person name="Gharbi K."/>
            <person name="Hall N."/>
            <person name="Watson M."/>
            <person name="Adriaenssens E.M."/>
            <person name="Foster-Nyarko E."/>
            <person name="Jarju S."/>
            <person name="Secka A."/>
            <person name="Antonio M."/>
            <person name="Oren A."/>
            <person name="Chaudhuri R.R."/>
            <person name="La Ragione R."/>
            <person name="Hildebrand F."/>
            <person name="Pallen M.J."/>
        </authorList>
    </citation>
    <scope>NUCLEOTIDE SEQUENCE</scope>
    <source>
        <strain evidence="20">G3-8215</strain>
    </source>
</reference>
<keyword evidence="14" id="KW-0449">Lipoprotein</keyword>
<feature type="domain" description="Soluble ligand binding" evidence="18">
    <location>
        <begin position="489"/>
        <end position="534"/>
    </location>
</feature>
<keyword evidence="3" id="KW-0813">Transport</keyword>
<dbReference type="Pfam" id="PF10531">
    <property type="entry name" value="SLBB"/>
    <property type="match status" value="5"/>
</dbReference>
<feature type="region of interest" description="Disordered" evidence="15">
    <location>
        <begin position="76"/>
        <end position="95"/>
    </location>
</feature>
<dbReference type="PANTHER" id="PTHR33619">
    <property type="entry name" value="POLYSACCHARIDE EXPORT PROTEIN GFCE-RELATED"/>
    <property type="match status" value="1"/>
</dbReference>
<organism evidence="20 21">
    <name type="scientific">Candidatus Cryptobacteroides avicola</name>
    <dbReference type="NCBI Taxonomy" id="2840757"/>
    <lineage>
        <taxon>Bacteria</taxon>
        <taxon>Pseudomonadati</taxon>
        <taxon>Bacteroidota</taxon>
        <taxon>Bacteroidia</taxon>
        <taxon>Bacteroidales</taxon>
        <taxon>Candidatus Cryptobacteroides</taxon>
    </lineage>
</organism>
<evidence type="ECO:0000259" key="18">
    <source>
        <dbReference type="Pfam" id="PF10531"/>
    </source>
</evidence>
<feature type="domain" description="SLBB" evidence="19">
    <location>
        <begin position="232"/>
        <end position="309"/>
    </location>
</feature>
<feature type="domain" description="Soluble ligand binding" evidence="18">
    <location>
        <begin position="316"/>
        <end position="367"/>
    </location>
</feature>
<evidence type="ECO:0000256" key="5">
    <source>
        <dbReference type="ARBA" id="ARBA00022597"/>
    </source>
</evidence>
<feature type="signal peptide" evidence="16">
    <location>
        <begin position="1"/>
        <end position="24"/>
    </location>
</feature>
<dbReference type="GO" id="GO:0009279">
    <property type="term" value="C:cell outer membrane"/>
    <property type="evidence" value="ECO:0007669"/>
    <property type="project" value="UniProtKB-SubCell"/>
</dbReference>
<keyword evidence="13" id="KW-0998">Cell outer membrane</keyword>
<feature type="chain" id="PRO_5037118149" evidence="16">
    <location>
        <begin position="25"/>
        <end position="806"/>
    </location>
</feature>
<comment type="caution">
    <text evidence="20">The sequence shown here is derived from an EMBL/GenBank/DDBJ whole genome shotgun (WGS) entry which is preliminary data.</text>
</comment>
<comment type="similarity">
    <text evidence="2">Belongs to the BexD/CtrA/VexA family.</text>
</comment>
<dbReference type="PANTHER" id="PTHR33619:SF3">
    <property type="entry name" value="POLYSACCHARIDE EXPORT PROTEIN GFCE-RELATED"/>
    <property type="match status" value="1"/>
</dbReference>
<dbReference type="Proteomes" id="UP000725002">
    <property type="component" value="Unassembled WGS sequence"/>
</dbReference>
<feature type="domain" description="Soluble ligand binding" evidence="18">
    <location>
        <begin position="704"/>
        <end position="739"/>
    </location>
</feature>
<proteinExistence type="inferred from homology"/>
<dbReference type="EMBL" id="JADILV010000058">
    <property type="protein sequence ID" value="MBO8484144.1"/>
    <property type="molecule type" value="Genomic_DNA"/>
</dbReference>
<dbReference type="SUPFAM" id="SSF142984">
    <property type="entry name" value="Nqo1 middle domain-like"/>
    <property type="match status" value="1"/>
</dbReference>
<sequence length="806" mass="88382">MIRKLLPAFLTVSAMFFFSLSAQAQMSDDAVVSYVKEGMAAGKSQQEMIAELAKRGVTREQAERLKARFEQDQVQTEAVTTAGAQERSRRATDAESEMVSGDIDMVITEAVDPAEAPEEEAARLVYGRNVFSTRNLTFAPSDNMATPENYTLGPGDEVIIDIWGTNQATIRQVISPEGYININDIGLVYLSGMTVKEADGYMRRKLNQIYSVSGDDAKSEMKLTLGSIRTIQVNILGEVSMPGTYYLSSLSNIFHAVYRAGGVNSLGSLRDIQLIRNGKKVVSVDVYEFLMNGTMPEDISLQEGDLVMVPPYEALVDISGNVKRPMFYEMKEGETVMDLVGYAGGFTGDAYTSNLRMIRRNGREYQVFTIDKPDYGSFKVMDGDAVSVGAMLDRYENKLEIRGAVYRPGIYQLGDAISTVSELIAKADGLTGDAFTNRAILHREKEDLTLEVIPVDVKAILDGSARDIALQKNDALYIPSIHDLNDIGYITVMGEVARPGQFVFADNTTLEDVIIQAGGLLESASAVKVDVSRRIKNPLSTEPTDTISRIYSFSLKDGFVIDGQPGFLLEPYDQVMVRRSPGYSVQTSVSVTGEVVFAGSYTLTHKNQRVSELVADAGGVTDWAYVKGAKLVRRISPEERARMNTIISTMGRGRDSIDVTKLDIGDVYYVGFDLEEALANPGSDADIVLREGDELQIPEYNNTVRISGNVMYPNVVVFNDDMRVKDFVELAGGYGFRSKKNKAYVIYMNGTVAKARKSMKIAEPGCEIVIPEKTRNADALAQTLSIATTSASLATMIATIGNIIMK</sequence>
<evidence type="ECO:0000256" key="12">
    <source>
        <dbReference type="ARBA" id="ARBA00023139"/>
    </source>
</evidence>
<dbReference type="InterPro" id="IPR054765">
    <property type="entry name" value="SLBB_dom"/>
</dbReference>
<dbReference type="InterPro" id="IPR003715">
    <property type="entry name" value="Poly_export_N"/>
</dbReference>
<feature type="domain" description="Soluble ligand binding" evidence="18">
    <location>
        <begin position="589"/>
        <end position="634"/>
    </location>
</feature>
<evidence type="ECO:0000256" key="8">
    <source>
        <dbReference type="ARBA" id="ARBA00023047"/>
    </source>
</evidence>
<keyword evidence="7 16" id="KW-0732">Signal</keyword>
<feature type="domain" description="Soluble ligand binding" evidence="18">
    <location>
        <begin position="401"/>
        <end position="444"/>
    </location>
</feature>
<reference evidence="20" key="1">
    <citation type="submission" date="2020-10" db="EMBL/GenBank/DDBJ databases">
        <authorList>
            <person name="Gilroy R."/>
        </authorList>
    </citation>
    <scope>NUCLEOTIDE SEQUENCE</scope>
    <source>
        <strain evidence="20">G3-8215</strain>
    </source>
</reference>
<evidence type="ECO:0000313" key="21">
    <source>
        <dbReference type="Proteomes" id="UP000725002"/>
    </source>
</evidence>
<dbReference type="Gene3D" id="3.10.560.10">
    <property type="entry name" value="Outer membrane lipoprotein wza domain like"/>
    <property type="match status" value="6"/>
</dbReference>
<keyword evidence="5" id="KW-0762">Sugar transport</keyword>
<evidence type="ECO:0000256" key="13">
    <source>
        <dbReference type="ARBA" id="ARBA00023237"/>
    </source>
</evidence>
<dbReference type="GO" id="GO:0015288">
    <property type="term" value="F:porin activity"/>
    <property type="evidence" value="ECO:0007669"/>
    <property type="project" value="UniProtKB-KW"/>
</dbReference>
<accession>A0A940DTH5</accession>
<evidence type="ECO:0000256" key="4">
    <source>
        <dbReference type="ARBA" id="ARBA00022452"/>
    </source>
</evidence>
<dbReference type="Pfam" id="PF02563">
    <property type="entry name" value="Poly_export"/>
    <property type="match status" value="1"/>
</dbReference>
<evidence type="ECO:0000313" key="20">
    <source>
        <dbReference type="EMBL" id="MBO8484144.1"/>
    </source>
</evidence>
<name>A0A940DTH5_9BACT</name>
<comment type="subcellular location">
    <subcellularLocation>
        <location evidence="1">Cell outer membrane</location>
        <topology evidence="1">Multi-pass membrane protein</topology>
    </subcellularLocation>
</comment>
<dbReference type="GO" id="GO:0006811">
    <property type="term" value="P:monoatomic ion transport"/>
    <property type="evidence" value="ECO:0007669"/>
    <property type="project" value="UniProtKB-KW"/>
</dbReference>
<evidence type="ECO:0000256" key="6">
    <source>
        <dbReference type="ARBA" id="ARBA00022692"/>
    </source>
</evidence>
<keyword evidence="11" id="KW-0472">Membrane</keyword>
<dbReference type="GO" id="GO:0015159">
    <property type="term" value="F:polysaccharide transmembrane transporter activity"/>
    <property type="evidence" value="ECO:0007669"/>
    <property type="project" value="InterPro"/>
</dbReference>
<protein>
    <submittedName>
        <fullName evidence="20">SLBB domain-containing protein</fullName>
    </submittedName>
</protein>
<dbReference type="InterPro" id="IPR049712">
    <property type="entry name" value="Poly_export"/>
</dbReference>
<keyword evidence="9" id="KW-0406">Ion transport</keyword>
<evidence type="ECO:0000256" key="7">
    <source>
        <dbReference type="ARBA" id="ARBA00022729"/>
    </source>
</evidence>
<evidence type="ECO:0000256" key="1">
    <source>
        <dbReference type="ARBA" id="ARBA00004571"/>
    </source>
</evidence>
<evidence type="ECO:0000256" key="2">
    <source>
        <dbReference type="ARBA" id="ARBA00009450"/>
    </source>
</evidence>
<dbReference type="GO" id="GO:0046930">
    <property type="term" value="C:pore complex"/>
    <property type="evidence" value="ECO:0007669"/>
    <property type="project" value="UniProtKB-KW"/>
</dbReference>
<evidence type="ECO:0000256" key="16">
    <source>
        <dbReference type="SAM" id="SignalP"/>
    </source>
</evidence>
<keyword evidence="12" id="KW-0564">Palmitate</keyword>
<evidence type="ECO:0000256" key="14">
    <source>
        <dbReference type="ARBA" id="ARBA00023288"/>
    </source>
</evidence>
<dbReference type="Pfam" id="PF22461">
    <property type="entry name" value="SLBB_2"/>
    <property type="match status" value="1"/>
</dbReference>
<evidence type="ECO:0000256" key="15">
    <source>
        <dbReference type="SAM" id="MobiDB-lite"/>
    </source>
</evidence>
<dbReference type="AlphaFoldDB" id="A0A940DTH5"/>
<keyword evidence="4" id="KW-1134">Transmembrane beta strand</keyword>
<keyword evidence="8" id="KW-0625">Polysaccharide transport</keyword>
<evidence type="ECO:0000256" key="11">
    <source>
        <dbReference type="ARBA" id="ARBA00023136"/>
    </source>
</evidence>
<evidence type="ECO:0000259" key="19">
    <source>
        <dbReference type="Pfam" id="PF22461"/>
    </source>
</evidence>
<evidence type="ECO:0000256" key="10">
    <source>
        <dbReference type="ARBA" id="ARBA00023114"/>
    </source>
</evidence>
<keyword evidence="6" id="KW-0812">Transmembrane</keyword>
<feature type="domain" description="Polysaccharide export protein N-terminal" evidence="17">
    <location>
        <begin position="146"/>
        <end position="210"/>
    </location>
</feature>
<evidence type="ECO:0000259" key="17">
    <source>
        <dbReference type="Pfam" id="PF02563"/>
    </source>
</evidence>
<evidence type="ECO:0000256" key="3">
    <source>
        <dbReference type="ARBA" id="ARBA00022448"/>
    </source>
</evidence>